<feature type="modified residue" description="4-aspartylphosphate" evidence="1">
    <location>
        <position position="72"/>
    </location>
</feature>
<evidence type="ECO:0000313" key="3">
    <source>
        <dbReference type="EMBL" id="KAK7337979.1"/>
    </source>
</evidence>
<name>A0AAN9LL30_CANGL</name>
<dbReference type="EMBL" id="JAYMYQ010000004">
    <property type="protein sequence ID" value="KAK7337979.1"/>
    <property type="molecule type" value="Genomic_DNA"/>
</dbReference>
<dbReference type="PANTHER" id="PTHR43228:SF1">
    <property type="entry name" value="TWO-COMPONENT RESPONSE REGULATOR ARR22"/>
    <property type="match status" value="1"/>
</dbReference>
<dbReference type="PROSITE" id="PS50110">
    <property type="entry name" value="RESPONSE_REGULATORY"/>
    <property type="match status" value="1"/>
</dbReference>
<dbReference type="InterPro" id="IPR052048">
    <property type="entry name" value="ST_Response_Regulator"/>
</dbReference>
<dbReference type="Proteomes" id="UP001367508">
    <property type="component" value="Unassembled WGS sequence"/>
</dbReference>
<gene>
    <name evidence="3" type="ORF">VNO77_18573</name>
</gene>
<evidence type="ECO:0000313" key="4">
    <source>
        <dbReference type="Proteomes" id="UP001367508"/>
    </source>
</evidence>
<evidence type="ECO:0000259" key="2">
    <source>
        <dbReference type="PROSITE" id="PS50110"/>
    </source>
</evidence>
<dbReference type="Pfam" id="PF00072">
    <property type="entry name" value="Response_reg"/>
    <property type="match status" value="1"/>
</dbReference>
<dbReference type="AlphaFoldDB" id="A0AAN9LL30"/>
<dbReference type="GO" id="GO:0000160">
    <property type="term" value="P:phosphorelay signal transduction system"/>
    <property type="evidence" value="ECO:0007669"/>
    <property type="project" value="InterPro"/>
</dbReference>
<protein>
    <recommendedName>
        <fullName evidence="2">Response regulatory domain-containing protein</fullName>
    </recommendedName>
</protein>
<keyword evidence="4" id="KW-1185">Reference proteome</keyword>
<comment type="caution">
    <text evidence="3">The sequence shown here is derived from an EMBL/GenBank/DDBJ whole genome shotgun (WGS) entry which is preliminary data.</text>
</comment>
<sequence length="139" mass="15196">MESKKRGAGGSSSKFKSRKISALIVDDDGTLRLIHKTLLEGLFNMDTKLVKNGKEAVDLFRSGANFDVIFMDKEMPIMDGAEATKKLRAMGVKSVIVGITARAGGKEREELLAAGVNHCFEKPLTRAMVELVLQSLKKN</sequence>
<organism evidence="3 4">
    <name type="scientific">Canavalia gladiata</name>
    <name type="common">Sword bean</name>
    <name type="synonym">Dolichos gladiatus</name>
    <dbReference type="NCBI Taxonomy" id="3824"/>
    <lineage>
        <taxon>Eukaryota</taxon>
        <taxon>Viridiplantae</taxon>
        <taxon>Streptophyta</taxon>
        <taxon>Embryophyta</taxon>
        <taxon>Tracheophyta</taxon>
        <taxon>Spermatophyta</taxon>
        <taxon>Magnoliopsida</taxon>
        <taxon>eudicotyledons</taxon>
        <taxon>Gunneridae</taxon>
        <taxon>Pentapetalae</taxon>
        <taxon>rosids</taxon>
        <taxon>fabids</taxon>
        <taxon>Fabales</taxon>
        <taxon>Fabaceae</taxon>
        <taxon>Papilionoideae</taxon>
        <taxon>50 kb inversion clade</taxon>
        <taxon>NPAAA clade</taxon>
        <taxon>indigoferoid/millettioid clade</taxon>
        <taxon>Phaseoleae</taxon>
        <taxon>Canavalia</taxon>
    </lineage>
</organism>
<proteinExistence type="predicted"/>
<dbReference type="PANTHER" id="PTHR43228">
    <property type="entry name" value="TWO-COMPONENT RESPONSE REGULATOR"/>
    <property type="match status" value="1"/>
</dbReference>
<dbReference type="InterPro" id="IPR011006">
    <property type="entry name" value="CheY-like_superfamily"/>
</dbReference>
<feature type="domain" description="Response regulatory" evidence="2">
    <location>
        <begin position="21"/>
        <end position="137"/>
    </location>
</feature>
<dbReference type="Gene3D" id="3.40.50.2300">
    <property type="match status" value="1"/>
</dbReference>
<accession>A0AAN9LL30</accession>
<dbReference type="SUPFAM" id="SSF52172">
    <property type="entry name" value="CheY-like"/>
    <property type="match status" value="1"/>
</dbReference>
<dbReference type="SMART" id="SM00448">
    <property type="entry name" value="REC"/>
    <property type="match status" value="1"/>
</dbReference>
<evidence type="ECO:0000256" key="1">
    <source>
        <dbReference type="PROSITE-ProRule" id="PRU00169"/>
    </source>
</evidence>
<dbReference type="InterPro" id="IPR001789">
    <property type="entry name" value="Sig_transdc_resp-reg_receiver"/>
</dbReference>
<dbReference type="CDD" id="cd17546">
    <property type="entry name" value="REC_hyHK_CKI1_RcsC-like"/>
    <property type="match status" value="1"/>
</dbReference>
<reference evidence="3 4" key="1">
    <citation type="submission" date="2024-01" db="EMBL/GenBank/DDBJ databases">
        <title>The genomes of 5 underutilized Papilionoideae crops provide insights into root nodulation and disease resistanc.</title>
        <authorList>
            <person name="Jiang F."/>
        </authorList>
    </citation>
    <scope>NUCLEOTIDE SEQUENCE [LARGE SCALE GENOMIC DNA]</scope>
    <source>
        <strain evidence="3">LVBAO_FW01</strain>
        <tissue evidence="3">Leaves</tissue>
    </source>
</reference>
<keyword evidence="1" id="KW-0597">Phosphoprotein</keyword>